<dbReference type="Pfam" id="PF00746">
    <property type="entry name" value="Gram_pos_anchor"/>
    <property type="match status" value="1"/>
</dbReference>
<dbReference type="SUPFAM" id="SSF52317">
    <property type="entry name" value="Class I glutamine amidotransferase-like"/>
    <property type="match status" value="1"/>
</dbReference>
<dbReference type="EMBL" id="NGJZ01000001">
    <property type="protein sequence ID" value="RSU07684.1"/>
    <property type="molecule type" value="Genomic_DNA"/>
</dbReference>
<evidence type="ECO:0000256" key="1">
    <source>
        <dbReference type="ARBA" id="ARBA00022512"/>
    </source>
</evidence>
<dbReference type="Proteomes" id="UP000288669">
    <property type="component" value="Unassembled WGS sequence"/>
</dbReference>
<keyword evidence="6" id="KW-0472">Membrane</keyword>
<evidence type="ECO:0000313" key="9">
    <source>
        <dbReference type="Proteomes" id="UP000288669"/>
    </source>
</evidence>
<keyword evidence="6" id="KW-1133">Transmembrane helix</keyword>
<keyword evidence="9" id="KW-1185">Reference proteome</keyword>
<feature type="compositionally biased region" description="Polar residues" evidence="5">
    <location>
        <begin position="759"/>
        <end position="771"/>
    </location>
</feature>
<feature type="domain" description="Gram-positive cocci surface proteins LPxTG" evidence="7">
    <location>
        <begin position="781"/>
        <end position="817"/>
    </location>
</feature>
<feature type="region of interest" description="Disordered" evidence="5">
    <location>
        <begin position="367"/>
        <end position="386"/>
    </location>
</feature>
<dbReference type="InterPro" id="IPR039975">
    <property type="entry name" value="IFT52"/>
</dbReference>
<evidence type="ECO:0000256" key="5">
    <source>
        <dbReference type="SAM" id="MobiDB-lite"/>
    </source>
</evidence>
<keyword evidence="3" id="KW-0732">Signal</keyword>
<keyword evidence="1" id="KW-0134">Cell wall</keyword>
<dbReference type="PROSITE" id="PS50847">
    <property type="entry name" value="GRAM_POS_ANCHORING"/>
    <property type="match status" value="1"/>
</dbReference>
<feature type="transmembrane region" description="Helical" evidence="6">
    <location>
        <begin position="791"/>
        <end position="810"/>
    </location>
</feature>
<comment type="caution">
    <text evidence="8">The sequence shown here is derived from an EMBL/GenBank/DDBJ whole genome shotgun (WGS) entry which is preliminary data.</text>
</comment>
<dbReference type="InterPro" id="IPR019931">
    <property type="entry name" value="LPXTG_anchor"/>
</dbReference>
<dbReference type="PANTHER" id="PTHR12969:SF7">
    <property type="entry name" value="INTRAFLAGELLAR TRANSPORT PROTEIN 52 HOMOLOG"/>
    <property type="match status" value="1"/>
</dbReference>
<keyword evidence="4" id="KW-0572">Peptidoglycan-anchor</keyword>
<gene>
    <name evidence="8" type="ORF">CBF30_00130</name>
</gene>
<evidence type="ECO:0000256" key="2">
    <source>
        <dbReference type="ARBA" id="ARBA00022525"/>
    </source>
</evidence>
<organism evidence="8 9">
    <name type="scientific">Vagococcus entomophilus</name>
    <dbReference type="NCBI Taxonomy" id="1160095"/>
    <lineage>
        <taxon>Bacteria</taxon>
        <taxon>Bacillati</taxon>
        <taxon>Bacillota</taxon>
        <taxon>Bacilli</taxon>
        <taxon>Lactobacillales</taxon>
        <taxon>Enterococcaceae</taxon>
        <taxon>Vagococcus</taxon>
    </lineage>
</organism>
<evidence type="ECO:0000259" key="7">
    <source>
        <dbReference type="PROSITE" id="PS50847"/>
    </source>
</evidence>
<feature type="region of interest" description="Disordered" evidence="5">
    <location>
        <begin position="530"/>
        <end position="648"/>
    </location>
</feature>
<dbReference type="CDD" id="cd03143">
    <property type="entry name" value="A4_beta-galactosidase_middle_domain"/>
    <property type="match status" value="1"/>
</dbReference>
<evidence type="ECO:0000313" key="8">
    <source>
        <dbReference type="EMBL" id="RSU07684.1"/>
    </source>
</evidence>
<name>A0A430AI65_9ENTE</name>
<reference evidence="8 9" key="1">
    <citation type="submission" date="2017-05" db="EMBL/GenBank/DDBJ databases">
        <title>Vagococcus spp. assemblies.</title>
        <authorList>
            <person name="Gulvik C.A."/>
        </authorList>
    </citation>
    <scope>NUCLEOTIDE SEQUENCE [LARGE SCALE GENOMIC DNA]</scope>
    <source>
        <strain evidence="8 9">DSM 24756</strain>
    </source>
</reference>
<sequence length="817" mass="87409">MQKKKAKKDEGNGMKRRSKLMLVSTILLGMGLGMETMPAQAETANDPAPVIQPASGTVKNKKVLFDNTHAQTAGAADWVIDGGFSDYANALAQDGFYVKELRQTTPITLDDLKGYDVFVIPEANIPYKTSEQQAISDYVEQGGSVFYIADHYNADRNKNRWDASEVFNGYRRGAYTEPTKGMTDEEKNSTAMQGVTSSDWLSSTFGVRFRYNALDNLENAGAQTLDNTFGILDGVTNVALHAGSTIAITNPEVAKGLVYLPSGLTSANKWSYAVDQGVYNGGGIAEGAYVAIAKKGLGKAAFIGDSSAVEDATPKYANEEAGTKKATYDGFKEASDAQLLLNLTNWLSQEESYKTFTEKGISLSSKTVLNDDEAPEKTTESQSEPWSTSKAGYKWWDATTFANGAYGSTVAPVKSASYYFNFPTEIKQGQEVAVDIQFSDLTPNETVTGYNVGVYTSTAVGSYTQGAQIGFIKVADEAMPTKPGYSDKFSITADANGTATKTIKVRVDEAGTFNIRLRKDSSALKTYTGYTIVPSGTPATSTSETTESTTGSTSTSASETTESTTGSTSASTSETTESTTDSTSTSTSETTESTTGSTSASTSETTESTTGSTSTSTSETTNSTTKEKNTGTSQTDNNTGISVQDTNGVLPNGFSIKVTAIHSGENYLQLKKQFEKFELFDIALTSNGAAIEPTGKVTVSIPIPAGYNKNKLAVYYVAKDNAKLVDTQGKVVGNYFVFETDHFSQYALVEQTKASTDMTASTNRTKNSTEGITKGKTTAALPQTGEKKNEMFKVVGALMVVVFALFVGFFRHKRVND</sequence>
<evidence type="ECO:0000256" key="6">
    <source>
        <dbReference type="SAM" id="Phobius"/>
    </source>
</evidence>
<dbReference type="Gene3D" id="3.40.50.880">
    <property type="match status" value="1"/>
</dbReference>
<keyword evidence="6" id="KW-0812">Transmembrane</keyword>
<feature type="compositionally biased region" description="Low complexity" evidence="5">
    <location>
        <begin position="535"/>
        <end position="624"/>
    </location>
</feature>
<accession>A0A430AI65</accession>
<evidence type="ECO:0000256" key="4">
    <source>
        <dbReference type="ARBA" id="ARBA00023088"/>
    </source>
</evidence>
<dbReference type="PANTHER" id="PTHR12969">
    <property type="entry name" value="NGD5/OSM-6/IFT52"/>
    <property type="match status" value="1"/>
</dbReference>
<proteinExistence type="predicted"/>
<dbReference type="InterPro" id="IPR029062">
    <property type="entry name" value="Class_I_gatase-like"/>
</dbReference>
<feature type="compositionally biased region" description="Polar residues" evidence="5">
    <location>
        <begin position="634"/>
        <end position="648"/>
    </location>
</feature>
<protein>
    <recommendedName>
        <fullName evidence="7">Gram-positive cocci surface proteins LPxTG domain-containing protein</fullName>
    </recommendedName>
</protein>
<feature type="region of interest" description="Disordered" evidence="5">
    <location>
        <begin position="759"/>
        <end position="780"/>
    </location>
</feature>
<dbReference type="AlphaFoldDB" id="A0A430AI65"/>
<evidence type="ECO:0000256" key="3">
    <source>
        <dbReference type="ARBA" id="ARBA00022729"/>
    </source>
</evidence>
<keyword evidence="2" id="KW-0964">Secreted</keyword>
<dbReference type="NCBIfam" id="TIGR01167">
    <property type="entry name" value="LPXTG_anchor"/>
    <property type="match status" value="1"/>
</dbReference>